<dbReference type="PANTHER" id="PTHR30580">
    <property type="entry name" value="PRIMOSOMAL PROTEIN N"/>
    <property type="match status" value="1"/>
</dbReference>
<feature type="domain" description="Helicase C-terminal" evidence="5">
    <location>
        <begin position="285"/>
        <end position="436"/>
    </location>
</feature>
<dbReference type="AlphaFoldDB" id="A0A376GYV9"/>
<proteinExistence type="predicted"/>
<evidence type="ECO:0000256" key="1">
    <source>
        <dbReference type="ARBA" id="ARBA00022741"/>
    </source>
</evidence>
<dbReference type="EC" id="3.6.1.-" evidence="6"/>
<dbReference type="SMART" id="SM00490">
    <property type="entry name" value="HELICc"/>
    <property type="match status" value="1"/>
</dbReference>
<evidence type="ECO:0000313" key="7">
    <source>
        <dbReference type="Proteomes" id="UP000254807"/>
    </source>
</evidence>
<organism evidence="6 7">
    <name type="scientific">Enterococcus gallinarum</name>
    <dbReference type="NCBI Taxonomy" id="1353"/>
    <lineage>
        <taxon>Bacteria</taxon>
        <taxon>Bacillati</taxon>
        <taxon>Bacillota</taxon>
        <taxon>Bacilli</taxon>
        <taxon>Lactobacillales</taxon>
        <taxon>Enterococcaceae</taxon>
        <taxon>Enterococcus</taxon>
    </lineage>
</organism>
<dbReference type="GO" id="GO:0005524">
    <property type="term" value="F:ATP binding"/>
    <property type="evidence" value="ECO:0007669"/>
    <property type="project" value="UniProtKB-KW"/>
</dbReference>
<evidence type="ECO:0000259" key="4">
    <source>
        <dbReference type="PROSITE" id="PS51192"/>
    </source>
</evidence>
<dbReference type="GO" id="GO:0006270">
    <property type="term" value="P:DNA replication initiation"/>
    <property type="evidence" value="ECO:0007669"/>
    <property type="project" value="TreeGrafter"/>
</dbReference>
<keyword evidence="1" id="KW-0547">Nucleotide-binding</keyword>
<dbReference type="SUPFAM" id="SSF52540">
    <property type="entry name" value="P-loop containing nucleoside triphosphate hydrolases"/>
    <property type="match status" value="1"/>
</dbReference>
<dbReference type="GO" id="GO:0043138">
    <property type="term" value="F:3'-5' DNA helicase activity"/>
    <property type="evidence" value="ECO:0007669"/>
    <property type="project" value="TreeGrafter"/>
</dbReference>
<evidence type="ECO:0000256" key="3">
    <source>
        <dbReference type="ARBA" id="ARBA00023125"/>
    </source>
</evidence>
<dbReference type="Pfam" id="PF00271">
    <property type="entry name" value="Helicase_C"/>
    <property type="match status" value="1"/>
</dbReference>
<gene>
    <name evidence="6" type="ORF">NCTC12360_01654</name>
</gene>
<reference evidence="6 7" key="1">
    <citation type="submission" date="2018-06" db="EMBL/GenBank/DDBJ databases">
        <authorList>
            <consortium name="Pathogen Informatics"/>
            <person name="Doyle S."/>
        </authorList>
    </citation>
    <scope>NUCLEOTIDE SEQUENCE [LARGE SCALE GENOMIC DNA]</scope>
    <source>
        <strain evidence="6 7">NCTC12360</strain>
    </source>
</reference>
<dbReference type="PROSITE" id="PS51192">
    <property type="entry name" value="HELICASE_ATP_BIND_1"/>
    <property type="match status" value="1"/>
</dbReference>
<dbReference type="InterPro" id="IPR006935">
    <property type="entry name" value="Helicase/UvrB_N"/>
</dbReference>
<dbReference type="Pfam" id="PF04851">
    <property type="entry name" value="ResIII"/>
    <property type="match status" value="1"/>
</dbReference>
<dbReference type="InterPro" id="IPR001650">
    <property type="entry name" value="Helicase_C-like"/>
</dbReference>
<dbReference type="GO" id="GO:0006302">
    <property type="term" value="P:double-strand break repair"/>
    <property type="evidence" value="ECO:0007669"/>
    <property type="project" value="TreeGrafter"/>
</dbReference>
<dbReference type="RefSeq" id="WP_060813464.1">
    <property type="nucleotide sequence ID" value="NZ_JBHULA010000024.1"/>
</dbReference>
<keyword evidence="7" id="KW-1185">Reference proteome</keyword>
<evidence type="ECO:0000259" key="5">
    <source>
        <dbReference type="PROSITE" id="PS51194"/>
    </source>
</evidence>
<dbReference type="Proteomes" id="UP000254807">
    <property type="component" value="Unassembled WGS sequence"/>
</dbReference>
<evidence type="ECO:0000313" key="6">
    <source>
        <dbReference type="EMBL" id="STD83193.1"/>
    </source>
</evidence>
<dbReference type="SMART" id="SM00487">
    <property type="entry name" value="DEXDc"/>
    <property type="match status" value="1"/>
</dbReference>
<evidence type="ECO:0000256" key="2">
    <source>
        <dbReference type="ARBA" id="ARBA00022840"/>
    </source>
</evidence>
<protein>
    <submittedName>
        <fullName evidence="6">ATP-dependent helicase comFA</fullName>
        <ecNumber evidence="6">3.6.1.-</ecNumber>
    </submittedName>
</protein>
<dbReference type="EMBL" id="UFYW01000001">
    <property type="protein sequence ID" value="STD83193.1"/>
    <property type="molecule type" value="Genomic_DNA"/>
</dbReference>
<keyword evidence="2" id="KW-0067">ATP-binding</keyword>
<keyword evidence="3" id="KW-0238">DNA-binding</keyword>
<accession>A0A376GYV9</accession>
<keyword evidence="6" id="KW-0347">Helicase</keyword>
<dbReference type="PROSITE" id="PS51194">
    <property type="entry name" value="HELICASE_CTER"/>
    <property type="match status" value="1"/>
</dbReference>
<keyword evidence="6" id="KW-0378">Hydrolase</keyword>
<dbReference type="GO" id="GO:0016787">
    <property type="term" value="F:hydrolase activity"/>
    <property type="evidence" value="ECO:0007669"/>
    <property type="project" value="UniProtKB-KW"/>
</dbReference>
<name>A0A376GYV9_ENTGA</name>
<dbReference type="GO" id="GO:0006310">
    <property type="term" value="P:DNA recombination"/>
    <property type="evidence" value="ECO:0007669"/>
    <property type="project" value="TreeGrafter"/>
</dbReference>
<dbReference type="InterPro" id="IPR014001">
    <property type="entry name" value="Helicase_ATP-bd"/>
</dbReference>
<dbReference type="OrthoDB" id="2077914at2"/>
<dbReference type="Gene3D" id="3.40.50.300">
    <property type="entry name" value="P-loop containing nucleotide triphosphate hydrolases"/>
    <property type="match status" value="2"/>
</dbReference>
<sequence>MGVGGRQILVNERECSNADKTNGQIRPAVLVNEGQIECQRCGSCFNKETVQLPTGIHYCPTCIHYGRSDTSKIFVTVPEQSDVSFPEIDWPGPLTVFQKRISQALVRNYQQKKATLVWSVTGSGKTEMIFEVIQVARLKGHRVAVVSPRIDVCRELFPRIQQAFPKESCLLLYGDSEEEYRYTDLLVATIHQLLHFYQAFDLMIVDEVDAFPYEGDQQLRFGLMNALKATGCLIYLSATPSDALLKETSNFAVEKMPLRFHQRPLIVPQLIWYEGWRNVYQTKRRLRRLLSHLQRLSQTNFVLVFCPSIVFMERLEKAVRSFLKEVTITSVSAKDPARIEKVVKARNSKYQILFTTTILERGVTFENVSVVVMGADHPVFSKSALVQIAGRVDRKGPFNQGEVLFFYDQATSAIRKAILEIQAMNRLAKEWLASEV</sequence>
<dbReference type="InterPro" id="IPR027417">
    <property type="entry name" value="P-loop_NTPase"/>
</dbReference>
<feature type="domain" description="Helicase ATP-binding" evidence="4">
    <location>
        <begin position="106"/>
        <end position="258"/>
    </location>
</feature>
<dbReference type="PANTHER" id="PTHR30580:SF1">
    <property type="entry name" value="COMF OPERON PROTEIN 1"/>
    <property type="match status" value="1"/>
</dbReference>
<dbReference type="GO" id="GO:0003677">
    <property type="term" value="F:DNA binding"/>
    <property type="evidence" value="ECO:0007669"/>
    <property type="project" value="UniProtKB-KW"/>
</dbReference>
<dbReference type="CDD" id="cd18785">
    <property type="entry name" value="SF2_C"/>
    <property type="match status" value="1"/>
</dbReference>